<evidence type="ECO:0000256" key="1">
    <source>
        <dbReference type="SAM" id="SignalP"/>
    </source>
</evidence>
<feature type="chain" id="PRO_5045832945" evidence="1">
    <location>
        <begin position="38"/>
        <end position="766"/>
    </location>
</feature>
<dbReference type="Proteomes" id="UP000639516">
    <property type="component" value="Unassembled WGS sequence"/>
</dbReference>
<evidence type="ECO:0000313" key="4">
    <source>
        <dbReference type="Proteomes" id="UP000639516"/>
    </source>
</evidence>
<accession>A0ABR7U3G9</accession>
<dbReference type="InterPro" id="IPR000674">
    <property type="entry name" value="Ald_Oxase/Xan_DH_a/b"/>
</dbReference>
<dbReference type="InterPro" id="IPR052516">
    <property type="entry name" value="N-heterocyclic_Hydroxylase"/>
</dbReference>
<name>A0ABR7U3G9_9BRAD</name>
<dbReference type="Pfam" id="PF02738">
    <property type="entry name" value="MoCoBD_1"/>
    <property type="match status" value="1"/>
</dbReference>
<dbReference type="InterPro" id="IPR012368">
    <property type="entry name" value="OxRdtase_Mopterin-bd_su_IorB"/>
</dbReference>
<dbReference type="InterPro" id="IPR036856">
    <property type="entry name" value="Ald_Oxase/Xan_DH_a/b_sf"/>
</dbReference>
<keyword evidence="1" id="KW-0732">Signal</keyword>
<dbReference type="SUPFAM" id="SSF56003">
    <property type="entry name" value="Molybdenum cofactor-binding domain"/>
    <property type="match status" value="2"/>
</dbReference>
<dbReference type="InterPro" id="IPR037165">
    <property type="entry name" value="AldOxase/xan_DH_Mopterin-bd_sf"/>
</dbReference>
<dbReference type="InterPro" id="IPR006311">
    <property type="entry name" value="TAT_signal"/>
</dbReference>
<dbReference type="Gene3D" id="3.30.365.10">
    <property type="entry name" value="Aldehyde oxidase/xanthine dehydrogenase, molybdopterin binding domain"/>
    <property type="match status" value="4"/>
</dbReference>
<dbReference type="PIRSF" id="PIRSF036389">
    <property type="entry name" value="IOR_B"/>
    <property type="match status" value="1"/>
</dbReference>
<dbReference type="RefSeq" id="WP_188102669.1">
    <property type="nucleotide sequence ID" value="NZ_JAANIH010000028.1"/>
</dbReference>
<evidence type="ECO:0000259" key="2">
    <source>
        <dbReference type="SMART" id="SM01008"/>
    </source>
</evidence>
<dbReference type="PANTHER" id="PTHR47495">
    <property type="entry name" value="ALDEHYDE DEHYDROGENASE"/>
    <property type="match status" value="1"/>
</dbReference>
<dbReference type="PANTHER" id="PTHR47495:SF2">
    <property type="entry name" value="ALDEHYDE DEHYDROGENASE"/>
    <property type="match status" value="1"/>
</dbReference>
<gene>
    <name evidence="3" type="ORF">HA482_09985</name>
</gene>
<evidence type="ECO:0000313" key="3">
    <source>
        <dbReference type="EMBL" id="MBC9978545.1"/>
    </source>
</evidence>
<feature type="domain" description="Aldehyde oxidase/xanthine dehydrogenase a/b hammerhead" evidence="2">
    <location>
        <begin position="218"/>
        <end position="304"/>
    </location>
</feature>
<keyword evidence="4" id="KW-1185">Reference proteome</keyword>
<dbReference type="Pfam" id="PF20256">
    <property type="entry name" value="MoCoBD_2"/>
    <property type="match status" value="2"/>
</dbReference>
<dbReference type="SUPFAM" id="SSF54665">
    <property type="entry name" value="CO dehydrogenase molybdoprotein N-domain-like"/>
    <property type="match status" value="1"/>
</dbReference>
<dbReference type="EMBL" id="JAATTO010000012">
    <property type="protein sequence ID" value="MBC9978545.1"/>
    <property type="molecule type" value="Genomic_DNA"/>
</dbReference>
<dbReference type="Gene3D" id="3.90.1170.50">
    <property type="entry name" value="Aldehyde oxidase/xanthine dehydrogenase, a/b hammerhead"/>
    <property type="match status" value="1"/>
</dbReference>
<dbReference type="PROSITE" id="PS51318">
    <property type="entry name" value="TAT"/>
    <property type="match status" value="1"/>
</dbReference>
<dbReference type="SMART" id="SM01008">
    <property type="entry name" value="Ald_Xan_dh_C"/>
    <property type="match status" value="1"/>
</dbReference>
<dbReference type="InterPro" id="IPR046867">
    <property type="entry name" value="AldOxase/xan_DH_MoCoBD2"/>
</dbReference>
<proteinExistence type="predicted"/>
<dbReference type="InterPro" id="IPR008274">
    <property type="entry name" value="AldOxase/xan_DH_MoCoBD1"/>
</dbReference>
<protein>
    <submittedName>
        <fullName evidence="3">Xanthine dehydrogenase family protein molybdopterin-binding subunit</fullName>
    </submittedName>
</protein>
<sequence>MNRPLRSNEELVLSRRTFLISSAAATAVFSFAPPASAANFLPLPDPFKAEGGPLFEPTIWFSIDANGITSINIAKAEMGQHIGTALARILADELEADWSQVRLVGVDTDPKWGPMITGGSTSVWSTYPVFSQAGAAGRMTLIEEGAKLLGVSPQSCVARQGRVESDGRSIGYGEIVRRGDLSRRFNADDLKNLTTKTPDKRTLIGKPTRALDIPPKTKGQAVYGIDAEVEGMLFARPKLPPTRYGSKVLAIDDTAARKVKGYVRSIALDDPSGTVPGWVMVIAESYPAAVKATDMVQVSWRNDETAHVSDKDLQAHATMLIADPAAGAVLNTGGGDVDAAFGQAKSSIEATYTTAGVLHFQLEPVNAMAFERDGVMEIHTGNQAQSFILPVLSKALALPPEKIVMRSYLIGGGFGRRLNGDYSVPAALAAKALQRPVKMILTRADDSVLDSIRSPTVQTLRIGFDADQNPVAMDHAAVAGWPTKAMVPIGLVKGTNGALYDPFSIAGADHWYDMGITRVRAINNDLAQKSFRPGWLRAVAPGWTNWALESFIDEAAHKIGQDPLAFRLARFTSRGINAGSAPNAVGGAHRQANVLRRVAERAGWGRKLPANSGLGLGTSFGQDREMPTWCACAAEVEVDRKTGVVSVRKLWLDIDAGSIIDPDGARAQAEGAMLWGLSMALYEGTDFANGKVRDTNLDTYTPVRISDVPEFDIAFVDSTEVPMGLGEPPTTVVAPAIGNAIFAATGIRLRRLPIRPSDVLDAIAHT</sequence>
<comment type="caution">
    <text evidence="3">The sequence shown here is derived from an EMBL/GenBank/DDBJ whole genome shotgun (WGS) entry which is preliminary data.</text>
</comment>
<organism evidence="3 4">
    <name type="scientific">Bradyrhizobium campsiandrae</name>
    <dbReference type="NCBI Taxonomy" id="1729892"/>
    <lineage>
        <taxon>Bacteria</taxon>
        <taxon>Pseudomonadati</taxon>
        <taxon>Pseudomonadota</taxon>
        <taxon>Alphaproteobacteria</taxon>
        <taxon>Hyphomicrobiales</taxon>
        <taxon>Nitrobacteraceae</taxon>
        <taxon>Bradyrhizobium</taxon>
    </lineage>
</organism>
<reference evidence="3 4" key="1">
    <citation type="journal article" date="2020" name="Arch. Microbiol.">
        <title>Bradyrhizobium campsiandrae sp. nov., a nitrogen-fixing bacterial strain isolated from a native leguminous tree from the Amazon adapted to flooded conditions.</title>
        <authorList>
            <person name="Cabral Michel D."/>
            <person name="Martins da Costa E."/>
            <person name="Azarias Guimaraes A."/>
            <person name="Soares de Carvalho T."/>
            <person name="Santos de Castro Caputo P."/>
            <person name="Willems A."/>
            <person name="de Souza Moreira F.M."/>
        </authorList>
    </citation>
    <scope>NUCLEOTIDE SEQUENCE [LARGE SCALE GENOMIC DNA]</scope>
    <source>
        <strain evidence="4">INPA 384B</strain>
    </source>
</reference>
<feature type="signal peptide" evidence="1">
    <location>
        <begin position="1"/>
        <end position="37"/>
    </location>
</feature>